<comment type="caution">
    <text evidence="2">The sequence shown here is derived from an EMBL/GenBank/DDBJ whole genome shotgun (WGS) entry which is preliminary data.</text>
</comment>
<protein>
    <submittedName>
        <fullName evidence="2">Uncharacterized protein</fullName>
    </submittedName>
</protein>
<organism evidence="2 3">
    <name type="scientific">Amycolatopsis ultiminotia</name>
    <dbReference type="NCBI Taxonomy" id="543629"/>
    <lineage>
        <taxon>Bacteria</taxon>
        <taxon>Bacillati</taxon>
        <taxon>Actinomycetota</taxon>
        <taxon>Actinomycetes</taxon>
        <taxon>Pseudonocardiales</taxon>
        <taxon>Pseudonocardiaceae</taxon>
        <taxon>Amycolatopsis</taxon>
    </lineage>
</organism>
<evidence type="ECO:0000313" key="2">
    <source>
        <dbReference type="EMBL" id="GAA3580621.1"/>
    </source>
</evidence>
<keyword evidence="3" id="KW-1185">Reference proteome</keyword>
<dbReference type="EMBL" id="BAAAZN010000025">
    <property type="protein sequence ID" value="GAA3580621.1"/>
    <property type="molecule type" value="Genomic_DNA"/>
</dbReference>
<dbReference type="Proteomes" id="UP001500689">
    <property type="component" value="Unassembled WGS sequence"/>
</dbReference>
<evidence type="ECO:0000313" key="3">
    <source>
        <dbReference type="Proteomes" id="UP001500689"/>
    </source>
</evidence>
<proteinExistence type="predicted"/>
<gene>
    <name evidence="2" type="ORF">GCM10022222_76680</name>
</gene>
<sequence length="71" mass="7552">MVRDGGWMGGKVLQLEEMAPDEAGPPGFVEHRPRGTVPGSATGQWIGVVHADSFECSEENAVVAGVFRDAR</sequence>
<evidence type="ECO:0000256" key="1">
    <source>
        <dbReference type="SAM" id="MobiDB-lite"/>
    </source>
</evidence>
<name>A0ABP6YGC6_9PSEU</name>
<reference evidence="3" key="1">
    <citation type="journal article" date="2019" name="Int. J. Syst. Evol. Microbiol.">
        <title>The Global Catalogue of Microorganisms (GCM) 10K type strain sequencing project: providing services to taxonomists for standard genome sequencing and annotation.</title>
        <authorList>
            <consortium name="The Broad Institute Genomics Platform"/>
            <consortium name="The Broad Institute Genome Sequencing Center for Infectious Disease"/>
            <person name="Wu L."/>
            <person name="Ma J."/>
        </authorList>
    </citation>
    <scope>NUCLEOTIDE SEQUENCE [LARGE SCALE GENOMIC DNA]</scope>
    <source>
        <strain evidence="3">JCM 16898</strain>
    </source>
</reference>
<feature type="region of interest" description="Disordered" evidence="1">
    <location>
        <begin position="20"/>
        <end position="40"/>
    </location>
</feature>
<accession>A0ABP6YGC6</accession>